<dbReference type="CDD" id="cd16788">
    <property type="entry name" value="mRING-HC-C3HC5_RNF26"/>
    <property type="match status" value="1"/>
</dbReference>
<dbReference type="AlphaFoldDB" id="A0A8D0H2Z4"/>
<dbReference type="Proteomes" id="UP000694392">
    <property type="component" value="Unplaced"/>
</dbReference>
<evidence type="ECO:0000256" key="2">
    <source>
        <dbReference type="ARBA" id="ARBA00004477"/>
    </source>
</evidence>
<evidence type="ECO:0000256" key="13">
    <source>
        <dbReference type="ARBA" id="ARBA00023136"/>
    </source>
</evidence>
<evidence type="ECO:0000256" key="19">
    <source>
        <dbReference type="SAM" id="Phobius"/>
    </source>
</evidence>
<protein>
    <recommendedName>
        <fullName evidence="16">E3 ubiquitin-protein ligase RNF26</fullName>
        <ecNumber evidence="4">2.3.2.27</ecNumber>
    </recommendedName>
    <alternativeName>
        <fullName evidence="17">RING finger protein 26</fullName>
    </alternativeName>
</protein>
<evidence type="ECO:0000256" key="17">
    <source>
        <dbReference type="ARBA" id="ARBA00075536"/>
    </source>
</evidence>
<dbReference type="FunFam" id="3.30.40.10:FF:000387">
    <property type="entry name" value="RING finger protein 26"/>
    <property type="match status" value="1"/>
</dbReference>
<dbReference type="EC" id="2.3.2.27" evidence="4"/>
<keyword evidence="10" id="KW-0256">Endoplasmic reticulum</keyword>
<evidence type="ECO:0000256" key="6">
    <source>
        <dbReference type="ARBA" id="ARBA00022692"/>
    </source>
</evidence>
<dbReference type="GO" id="GO:0005789">
    <property type="term" value="C:endoplasmic reticulum membrane"/>
    <property type="evidence" value="ECO:0007669"/>
    <property type="project" value="UniProtKB-SubCell"/>
</dbReference>
<dbReference type="GO" id="GO:0061630">
    <property type="term" value="F:ubiquitin protein ligase activity"/>
    <property type="evidence" value="ECO:0007669"/>
    <property type="project" value="UniProtKB-EC"/>
</dbReference>
<evidence type="ECO:0000256" key="7">
    <source>
        <dbReference type="ARBA" id="ARBA00022723"/>
    </source>
</evidence>
<dbReference type="GO" id="GO:1905719">
    <property type="term" value="P:protein localization to perinuclear region of cytoplasm"/>
    <property type="evidence" value="ECO:0007669"/>
    <property type="project" value="Ensembl"/>
</dbReference>
<keyword evidence="13 19" id="KW-0472">Membrane</keyword>
<dbReference type="GO" id="GO:0032479">
    <property type="term" value="P:regulation of type I interferon production"/>
    <property type="evidence" value="ECO:0007669"/>
    <property type="project" value="Ensembl"/>
</dbReference>
<dbReference type="InterPro" id="IPR040089">
    <property type="entry name" value="RNF26_mRING-HC-C3HC5"/>
</dbReference>
<reference evidence="21" key="2">
    <citation type="submission" date="2025-09" db="UniProtKB">
        <authorList>
            <consortium name="Ensembl"/>
        </authorList>
    </citation>
    <scope>IDENTIFICATION</scope>
</reference>
<comment type="pathway">
    <text evidence="3">Protein modification; protein ubiquitination.</text>
</comment>
<keyword evidence="6 19" id="KW-0812">Transmembrane</keyword>
<comment type="subcellular location">
    <subcellularLocation>
        <location evidence="2">Endoplasmic reticulum membrane</location>
        <topology evidence="2">Multi-pass membrane protein</topology>
    </subcellularLocation>
</comment>
<evidence type="ECO:0000256" key="3">
    <source>
        <dbReference type="ARBA" id="ARBA00004906"/>
    </source>
</evidence>
<dbReference type="InterPro" id="IPR013083">
    <property type="entry name" value="Znf_RING/FYVE/PHD"/>
</dbReference>
<evidence type="ECO:0000313" key="22">
    <source>
        <dbReference type="Proteomes" id="UP000694392"/>
    </source>
</evidence>
<evidence type="ECO:0000256" key="8">
    <source>
        <dbReference type="ARBA" id="ARBA00022771"/>
    </source>
</evidence>
<evidence type="ECO:0000256" key="14">
    <source>
        <dbReference type="ARBA" id="ARBA00057605"/>
    </source>
</evidence>
<evidence type="ECO:0000256" key="4">
    <source>
        <dbReference type="ARBA" id="ARBA00012483"/>
    </source>
</evidence>
<dbReference type="PANTHER" id="PTHR22696">
    <property type="entry name" value="E3 UBIQUITIN-PROTEIN LIGASE RNF26"/>
    <property type="match status" value="1"/>
</dbReference>
<keyword evidence="8 18" id="KW-0863">Zinc-finger</keyword>
<feature type="transmembrane region" description="Helical" evidence="19">
    <location>
        <begin position="224"/>
        <end position="245"/>
    </location>
</feature>
<comment type="subunit">
    <text evidence="15">Interacts with INCA1. Interacts with TMEM43, ENDOD1, TMEM33 and TMED1 to form a complex capable of modulating innate immune signaling through the cGAS-STING pathway. Interacts with UBE2J1; this interaction is important for SQSTM1 ubiquitination.</text>
</comment>
<evidence type="ECO:0000256" key="9">
    <source>
        <dbReference type="ARBA" id="ARBA00022786"/>
    </source>
</evidence>
<evidence type="ECO:0000256" key="16">
    <source>
        <dbReference type="ARBA" id="ARBA00067352"/>
    </source>
</evidence>
<dbReference type="GO" id="GO:0008270">
    <property type="term" value="F:zinc ion binding"/>
    <property type="evidence" value="ECO:0007669"/>
    <property type="project" value="UniProtKB-KW"/>
</dbReference>
<dbReference type="GO" id="GO:0070979">
    <property type="term" value="P:protein K11-linked ubiquitination"/>
    <property type="evidence" value="ECO:0007669"/>
    <property type="project" value="Ensembl"/>
</dbReference>
<evidence type="ECO:0000256" key="18">
    <source>
        <dbReference type="PROSITE-ProRule" id="PRU00175"/>
    </source>
</evidence>
<feature type="transmembrane region" description="Helical" evidence="19">
    <location>
        <begin position="61"/>
        <end position="87"/>
    </location>
</feature>
<evidence type="ECO:0000256" key="1">
    <source>
        <dbReference type="ARBA" id="ARBA00000900"/>
    </source>
</evidence>
<gene>
    <name evidence="21" type="primary">RNF26</name>
</gene>
<accession>A0A8D0H2Z4</accession>
<evidence type="ECO:0000256" key="10">
    <source>
        <dbReference type="ARBA" id="ARBA00022824"/>
    </source>
</evidence>
<evidence type="ECO:0000256" key="12">
    <source>
        <dbReference type="ARBA" id="ARBA00022989"/>
    </source>
</evidence>
<dbReference type="InterPro" id="IPR001841">
    <property type="entry name" value="Znf_RING"/>
</dbReference>
<sequence>MELVFLVVNGVGLVLDFLVLLLDLNFFLVSTLVSVIVWLIMFVYNLPNMLVACVAHCWDGVLFSLLCVAELLCGVALGSVHAITGLLRGFCSSIESLKVVGHLFSHVVLRSKELVHRGLWNVVGSGQSLLRQVCEVCTIVMSLLAYFVNSIINICLIGTQNLFSLGLALWDSIVSPFLRVTDLLVAFLAHVSSSAIAMSILLWSPCQLAFDLLASMSKLLVNVFFLNLYGMVLLTVIITTTTLILNPQLTWTLANQLSGYLNTMPSYHRLRRDICRLYQVVLLTLGMVLSSQAWRRVAAWSLQMVNWNGGGRGMNHQADQEPPGVVAANPGRQGAVPPAARGTKPLSKEQLNALEEDSDPWLLLKEQEERKKCVICQDQTKTVLLLPCRHLCLCQECTEILLQQAIYQRNCPLCRQMILQTLNVYL</sequence>
<name>A0A8D0H2Z4_SPHPU</name>
<evidence type="ECO:0000259" key="20">
    <source>
        <dbReference type="PROSITE" id="PS50089"/>
    </source>
</evidence>
<dbReference type="GO" id="GO:0006511">
    <property type="term" value="P:ubiquitin-dependent protein catabolic process"/>
    <property type="evidence" value="ECO:0007669"/>
    <property type="project" value="TreeGrafter"/>
</dbReference>
<keyword evidence="5" id="KW-0808">Transferase</keyword>
<keyword evidence="22" id="KW-1185">Reference proteome</keyword>
<dbReference type="GO" id="GO:0050687">
    <property type="term" value="P:negative regulation of defense response to virus"/>
    <property type="evidence" value="ECO:0007669"/>
    <property type="project" value="Ensembl"/>
</dbReference>
<organism evidence="21 22">
    <name type="scientific">Sphenodon punctatus</name>
    <name type="common">Tuatara</name>
    <name type="synonym">Hatteria punctata</name>
    <dbReference type="NCBI Taxonomy" id="8508"/>
    <lineage>
        <taxon>Eukaryota</taxon>
        <taxon>Metazoa</taxon>
        <taxon>Chordata</taxon>
        <taxon>Craniata</taxon>
        <taxon>Vertebrata</taxon>
        <taxon>Euteleostomi</taxon>
        <taxon>Lepidosauria</taxon>
        <taxon>Sphenodontia</taxon>
        <taxon>Sphenodontidae</taxon>
        <taxon>Sphenodon</taxon>
    </lineage>
</organism>
<dbReference type="GO" id="GO:0007032">
    <property type="term" value="P:endosome organization"/>
    <property type="evidence" value="ECO:0007669"/>
    <property type="project" value="Ensembl"/>
</dbReference>
<feature type="transmembrane region" description="Helical" evidence="19">
    <location>
        <begin position="136"/>
        <end position="163"/>
    </location>
</feature>
<reference evidence="21" key="1">
    <citation type="submission" date="2025-08" db="UniProtKB">
        <authorList>
            <consortium name="Ensembl"/>
        </authorList>
    </citation>
    <scope>IDENTIFICATION</scope>
</reference>
<evidence type="ECO:0000256" key="11">
    <source>
        <dbReference type="ARBA" id="ARBA00022833"/>
    </source>
</evidence>
<dbReference type="Ensembl" id="ENSSPUT00000015511.1">
    <property type="protein sequence ID" value="ENSSPUP00000014537.1"/>
    <property type="gene ID" value="ENSSPUG00000011210.1"/>
</dbReference>
<keyword evidence="9" id="KW-0833">Ubl conjugation pathway</keyword>
<dbReference type="PROSITE" id="PS50089">
    <property type="entry name" value="ZF_RING_2"/>
    <property type="match status" value="1"/>
</dbReference>
<comment type="catalytic activity">
    <reaction evidence="1">
        <text>S-ubiquitinyl-[E2 ubiquitin-conjugating enzyme]-L-cysteine + [acceptor protein]-L-lysine = [E2 ubiquitin-conjugating enzyme]-L-cysteine + N(6)-ubiquitinyl-[acceptor protein]-L-lysine.</text>
        <dbReference type="EC" id="2.3.2.27"/>
    </reaction>
</comment>
<keyword evidence="12 19" id="KW-1133">Transmembrane helix</keyword>
<feature type="domain" description="RING-type" evidence="20">
    <location>
        <begin position="373"/>
        <end position="415"/>
    </location>
</feature>
<proteinExistence type="predicted"/>
<dbReference type="SMART" id="SM00184">
    <property type="entry name" value="RING"/>
    <property type="match status" value="1"/>
</dbReference>
<feature type="transmembrane region" description="Helical" evidence="19">
    <location>
        <begin position="12"/>
        <end position="41"/>
    </location>
</feature>
<comment type="function">
    <text evidence="14">E3 ubiquitin-protein ligase that plays a key role in endosome organization by retaining vesicles in the perinuclear cloud. Acts as a platform for perinuclear positioning of the endosomal system by mediating ubiquitination of SQSTM1 through interaction with the ubiquitin conjugating enzyme UBE2J1. Ubiquitinated SQSTM1 attracts specific vesicle-associated adapters, forming a molecular bridge that restrains cognate vesicles in the perinuclear region and organizes the endosomal pathway for efficient cargo transport. Also acts as a regulator of type I interferon production in response to viral infection by mediating the formation of 'Lys-11'-linked polyubiquitin chains on TMEM173/STING, leading to stabilize TMEM173/STING. Also required to limit type I interferon response by promoting autophagic degradation of IRF3.</text>
</comment>
<dbReference type="GeneTree" id="ENSGT00390000016584"/>
<evidence type="ECO:0000256" key="15">
    <source>
        <dbReference type="ARBA" id="ARBA00063040"/>
    </source>
</evidence>
<dbReference type="Gene3D" id="3.30.40.10">
    <property type="entry name" value="Zinc/RING finger domain, C3HC4 (zinc finger)"/>
    <property type="match status" value="1"/>
</dbReference>
<evidence type="ECO:0000313" key="21">
    <source>
        <dbReference type="Ensembl" id="ENSSPUP00000014537.1"/>
    </source>
</evidence>
<keyword evidence="11" id="KW-0862">Zinc</keyword>
<dbReference type="SUPFAM" id="SSF57850">
    <property type="entry name" value="RING/U-box"/>
    <property type="match status" value="1"/>
</dbReference>
<dbReference type="PANTHER" id="PTHR22696:SF1">
    <property type="entry name" value="E3 UBIQUITIN-PROTEIN LIGASE RNF26"/>
    <property type="match status" value="1"/>
</dbReference>
<evidence type="ECO:0000256" key="5">
    <source>
        <dbReference type="ARBA" id="ARBA00022679"/>
    </source>
</evidence>
<dbReference type="OMA" id="TAILLWT"/>
<feature type="transmembrane region" description="Helical" evidence="19">
    <location>
        <begin position="183"/>
        <end position="203"/>
    </location>
</feature>
<dbReference type="Pfam" id="PF13920">
    <property type="entry name" value="zf-C3HC4_3"/>
    <property type="match status" value="1"/>
</dbReference>
<keyword evidence="7" id="KW-0479">Metal-binding</keyword>